<organism evidence="1 2">
    <name type="scientific">Halorubrum tailed virus 25</name>
    <dbReference type="NCBI Taxonomy" id="2878006"/>
    <lineage>
        <taxon>Viruses</taxon>
        <taxon>Duplodnaviria</taxon>
        <taxon>Heunggongvirae</taxon>
        <taxon>Uroviricota</taxon>
        <taxon>Caudoviricetes</taxon>
        <taxon>Thumleimavirales</taxon>
        <taxon>Hafunaviridae</taxon>
        <taxon>Laminvirus</taxon>
        <taxon>Laminvirus thailandense</taxon>
        <taxon>Laminvirus HRTV25</taxon>
    </lineage>
</organism>
<dbReference type="EMBL" id="MZ334521">
    <property type="protein sequence ID" value="UBF22681.1"/>
    <property type="molecule type" value="Genomic_DNA"/>
</dbReference>
<accession>A0AAE8XYD6</accession>
<reference evidence="1" key="1">
    <citation type="submission" date="2021-05" db="EMBL/GenBank/DDBJ databases">
        <title>Diversity, taxonomy and evolution of archaeal viruses of the class Caudoviricetes.</title>
        <authorList>
            <person name="Liu Y."/>
            <person name="Demina T.A."/>
            <person name="Roux S."/>
            <person name="Aiewsakun P."/>
            <person name="Kazlauskas D."/>
            <person name="Simmonds P."/>
            <person name="Prangishvili D."/>
            <person name="Oksanen H.M."/>
            <person name="Krupovic M."/>
        </authorList>
    </citation>
    <scope>NUCLEOTIDE SEQUENCE</scope>
    <source>
        <strain evidence="1">HRTV-25/14</strain>
    </source>
</reference>
<dbReference type="Proteomes" id="UP000827232">
    <property type="component" value="Segment"/>
</dbReference>
<name>A0AAE8XYD6_9CAUD</name>
<gene>
    <name evidence="1" type="ORF">HRTV-25_gp100</name>
</gene>
<sequence>MTDNTISKLYNSVNLIRGLGYSGKRVTIEDMECKVCSYDRLLRVEHVHPETPSDVEYYCRHPNCPDHERASKFIPRL</sequence>
<proteinExistence type="predicted"/>
<protein>
    <submittedName>
        <fullName evidence="1">Uncharacterized protein</fullName>
    </submittedName>
</protein>
<evidence type="ECO:0000313" key="1">
    <source>
        <dbReference type="EMBL" id="UBF22681.1"/>
    </source>
</evidence>
<keyword evidence="2" id="KW-1185">Reference proteome</keyword>
<evidence type="ECO:0000313" key="2">
    <source>
        <dbReference type="Proteomes" id="UP000827232"/>
    </source>
</evidence>